<dbReference type="Proteomes" id="UP001456524">
    <property type="component" value="Unassembled WGS sequence"/>
</dbReference>
<dbReference type="InterPro" id="IPR036291">
    <property type="entry name" value="NAD(P)-bd_dom_sf"/>
</dbReference>
<accession>A0ABR1XSJ6</accession>
<dbReference type="Pfam" id="PF23562">
    <property type="entry name" value="AMP-binding_C_3"/>
    <property type="match status" value="1"/>
</dbReference>
<dbReference type="NCBIfam" id="TIGR01746">
    <property type="entry name" value="Thioester-redct"/>
    <property type="match status" value="1"/>
</dbReference>
<protein>
    <submittedName>
        <fullName evidence="4">NRPS-like enzyme</fullName>
    </submittedName>
</protein>
<dbReference type="SMART" id="SM00823">
    <property type="entry name" value="PKS_PP"/>
    <property type="match status" value="1"/>
</dbReference>
<name>A0ABR1XSJ6_9PEZI</name>
<keyword evidence="5" id="KW-1185">Reference proteome</keyword>
<dbReference type="Gene3D" id="3.40.50.720">
    <property type="entry name" value="NAD(P)-binding Rossmann-like Domain"/>
    <property type="match status" value="1"/>
</dbReference>
<dbReference type="InterPro" id="IPR013120">
    <property type="entry name" value="FAR_NAD-bd"/>
</dbReference>
<dbReference type="Gene3D" id="3.40.50.12780">
    <property type="entry name" value="N-terminal domain of ligase-like"/>
    <property type="match status" value="1"/>
</dbReference>
<dbReference type="InterPro" id="IPR006162">
    <property type="entry name" value="Ppantetheine_attach_site"/>
</dbReference>
<evidence type="ECO:0000313" key="5">
    <source>
        <dbReference type="Proteomes" id="UP001456524"/>
    </source>
</evidence>
<dbReference type="EMBL" id="JBBWUH010000006">
    <property type="protein sequence ID" value="KAK8164562.1"/>
    <property type="molecule type" value="Genomic_DNA"/>
</dbReference>
<evidence type="ECO:0000256" key="2">
    <source>
        <dbReference type="ARBA" id="ARBA00022553"/>
    </source>
</evidence>
<dbReference type="PANTHER" id="PTHR43439">
    <property type="entry name" value="PHENYLACETATE-COENZYME A LIGASE"/>
    <property type="match status" value="1"/>
</dbReference>
<dbReference type="InterPro" id="IPR036736">
    <property type="entry name" value="ACP-like_sf"/>
</dbReference>
<comment type="caution">
    <text evidence="4">The sequence shown here is derived from an EMBL/GenBank/DDBJ whole genome shotgun (WGS) entry which is preliminary data.</text>
</comment>
<dbReference type="PROSITE" id="PS50075">
    <property type="entry name" value="CARRIER"/>
    <property type="match status" value="1"/>
</dbReference>
<dbReference type="SUPFAM" id="SSF56801">
    <property type="entry name" value="Acetyl-CoA synthetase-like"/>
    <property type="match status" value="1"/>
</dbReference>
<proteinExistence type="predicted"/>
<dbReference type="InterPro" id="IPR020845">
    <property type="entry name" value="AMP-binding_CS"/>
</dbReference>
<dbReference type="InterPro" id="IPR000873">
    <property type="entry name" value="AMP-dep_synth/lig_dom"/>
</dbReference>
<dbReference type="Pfam" id="PF00501">
    <property type="entry name" value="AMP-binding"/>
    <property type="match status" value="1"/>
</dbReference>
<dbReference type="Pfam" id="PF07993">
    <property type="entry name" value="NAD_binding_4"/>
    <property type="match status" value="1"/>
</dbReference>
<dbReference type="InterPro" id="IPR010080">
    <property type="entry name" value="Thioester_reductase-like_dom"/>
</dbReference>
<dbReference type="InterPro" id="IPR042099">
    <property type="entry name" value="ANL_N_sf"/>
</dbReference>
<dbReference type="InterPro" id="IPR009081">
    <property type="entry name" value="PP-bd_ACP"/>
</dbReference>
<reference evidence="4 5" key="1">
    <citation type="journal article" date="2022" name="G3 (Bethesda)">
        <title>Enemy or ally: a genomic approach to elucidate the lifestyle of Phyllosticta citrichinaensis.</title>
        <authorList>
            <person name="Buijs V.A."/>
            <person name="Groenewald J.Z."/>
            <person name="Haridas S."/>
            <person name="LaButti K.M."/>
            <person name="Lipzen A."/>
            <person name="Martin F.M."/>
            <person name="Barry K."/>
            <person name="Grigoriev I.V."/>
            <person name="Crous P.W."/>
            <person name="Seidl M.F."/>
        </authorList>
    </citation>
    <scope>NUCLEOTIDE SEQUENCE [LARGE SCALE GENOMIC DNA]</scope>
    <source>
        <strain evidence="4 5">CBS 129764</strain>
    </source>
</reference>
<evidence type="ECO:0000313" key="4">
    <source>
        <dbReference type="EMBL" id="KAK8164562.1"/>
    </source>
</evidence>
<evidence type="ECO:0000259" key="3">
    <source>
        <dbReference type="PROSITE" id="PS50075"/>
    </source>
</evidence>
<dbReference type="PANTHER" id="PTHR43439:SF2">
    <property type="entry name" value="ENZYME, PUTATIVE (JCVI)-RELATED"/>
    <property type="match status" value="1"/>
</dbReference>
<keyword evidence="2" id="KW-0597">Phosphoprotein</keyword>
<dbReference type="SUPFAM" id="SSF47336">
    <property type="entry name" value="ACP-like"/>
    <property type="match status" value="1"/>
</dbReference>
<dbReference type="Gene3D" id="1.10.1200.10">
    <property type="entry name" value="ACP-like"/>
    <property type="match status" value="1"/>
</dbReference>
<dbReference type="InterPro" id="IPR020806">
    <property type="entry name" value="PKS_PP-bd"/>
</dbReference>
<feature type="domain" description="Carrier" evidence="3">
    <location>
        <begin position="569"/>
        <end position="648"/>
    </location>
</feature>
<dbReference type="Pfam" id="PF00550">
    <property type="entry name" value="PP-binding"/>
    <property type="match status" value="1"/>
</dbReference>
<sequence>MLSTITPSIPAKPTLTASAAEIVPKGQQQSQFGSSFGKVLLSEDSPRTVDELIRARAKSDPDFSVLAYPWTGTTYTHYTFRQLDLYAYRMAKKFAEVLPPRRSASEEPTVVGMLGVSTFDYFVTMLALTKLGHTCLLMSTRIVKEAHSSLIKNTGARHMVVDANFGDVASALSKEWPDLRVLPMATRADYEKPISEADAAVDTNLTPHLDPEMLSSQTVWIIHSSGSTSLPKPIPLTHTACMHNYSVGLSVTGLILGPLFHVHGTSCTFRGIFNKCKVYQYNADLPMTRQGLIDIIKNNDLRILFGVPYALNLLAETDEGIQCLKKFSMVTFGGSPCPDALGDRLVAEGVKLMAYYGATETGLIMSSQRPPEDKAWNYLRPAVDAVPYLRFEEREEGLYELVVLDGWKSKMLTNRPDGHYNTKDCFLPHPSIPDAWKYYCRIDDALTLVNSEKANPLQVEGHARQSRFVEHALMFGAGRDRLGLAVVLTKAADNKSRDEILDDIFKVIEPAHNALPAYAKIDRDMVLTLPAETQCRCTDKGTVIRQPFYRQFAAEIDAMYDEAATGTLALSEPELRDFVRKQVAAVTDKNELSNDADFFALGIDSLQTARLRTALTKHLDIGGRQLGLNVVFDYPSIAALAQHLFSLRTAASSTTETVAGIPAEKIAEMEAMIERYSTLLPPPSQTNTTEKGHVVLLTGATGSLGAHIAAQLAALPSVTRVYCLVRASDAEHASKRLDESFQTRHLKLSDASRAKLAPLSSDLSRDDLGLDADTREQIEQHVSHVLAIGWAVNFTVALRSFEAENVAGVRRLLEIASRSARAARFTFASSVSVVGNLAAMQQQATGPLLRVDEALPPSPAAALNMGYGQSKLVTEHVCMRAADQAPGLRSRVLRVGQIVGDTQEGVWNTSEAVPLMLRTATTLGALPALDDAVRWLPVDDVARAFVEVGVLGEAPAAVYNVNNPNKIHWTRDLLPMLRECGLQFETVSMSEWLERLRQSERDPAKNPPIKLLAFWEQQMNGEKQELEVEWATERVREWSPTMAKLQATDKGLVQKMVEYFVQEGWK</sequence>
<dbReference type="PROSITE" id="PS00455">
    <property type="entry name" value="AMP_BINDING"/>
    <property type="match status" value="1"/>
</dbReference>
<dbReference type="SUPFAM" id="SSF51735">
    <property type="entry name" value="NAD(P)-binding Rossmann-fold domains"/>
    <property type="match status" value="1"/>
</dbReference>
<dbReference type="InterPro" id="IPR051414">
    <property type="entry name" value="Adenylate-forming_Reductase"/>
</dbReference>
<evidence type="ECO:0000256" key="1">
    <source>
        <dbReference type="ARBA" id="ARBA00022450"/>
    </source>
</evidence>
<gene>
    <name evidence="4" type="ORF">IWX90DRAFT_505691</name>
</gene>
<dbReference type="PROSITE" id="PS00012">
    <property type="entry name" value="PHOSPHOPANTETHEINE"/>
    <property type="match status" value="1"/>
</dbReference>
<organism evidence="4 5">
    <name type="scientific">Phyllosticta citrichinensis</name>
    <dbReference type="NCBI Taxonomy" id="1130410"/>
    <lineage>
        <taxon>Eukaryota</taxon>
        <taxon>Fungi</taxon>
        <taxon>Dikarya</taxon>
        <taxon>Ascomycota</taxon>
        <taxon>Pezizomycotina</taxon>
        <taxon>Dothideomycetes</taxon>
        <taxon>Dothideomycetes incertae sedis</taxon>
        <taxon>Botryosphaeriales</taxon>
        <taxon>Phyllostictaceae</taxon>
        <taxon>Phyllosticta</taxon>
    </lineage>
</organism>
<keyword evidence="1" id="KW-0596">Phosphopantetheine</keyword>